<dbReference type="Proteomes" id="UP000054279">
    <property type="component" value="Unassembled WGS sequence"/>
</dbReference>
<gene>
    <name evidence="2" type="ORF">M422DRAFT_248287</name>
</gene>
<proteinExistence type="predicted"/>
<keyword evidence="3" id="KW-1185">Reference proteome</keyword>
<dbReference type="HOGENOM" id="CLU_1082464_0_0_1"/>
<evidence type="ECO:0000313" key="2">
    <source>
        <dbReference type="EMBL" id="KIJ48106.1"/>
    </source>
</evidence>
<dbReference type="EMBL" id="KN837099">
    <property type="protein sequence ID" value="KIJ48106.1"/>
    <property type="molecule type" value="Genomic_DNA"/>
</dbReference>
<feature type="region of interest" description="Disordered" evidence="1">
    <location>
        <begin position="38"/>
        <end position="64"/>
    </location>
</feature>
<accession>A0A0C9W656</accession>
<organism evidence="2 3">
    <name type="scientific">Sphaerobolus stellatus (strain SS14)</name>
    <dbReference type="NCBI Taxonomy" id="990650"/>
    <lineage>
        <taxon>Eukaryota</taxon>
        <taxon>Fungi</taxon>
        <taxon>Dikarya</taxon>
        <taxon>Basidiomycota</taxon>
        <taxon>Agaricomycotina</taxon>
        <taxon>Agaricomycetes</taxon>
        <taxon>Phallomycetidae</taxon>
        <taxon>Geastrales</taxon>
        <taxon>Sphaerobolaceae</taxon>
        <taxon>Sphaerobolus</taxon>
    </lineage>
</organism>
<reference evidence="2 3" key="1">
    <citation type="submission" date="2014-06" db="EMBL/GenBank/DDBJ databases">
        <title>Evolutionary Origins and Diversification of the Mycorrhizal Mutualists.</title>
        <authorList>
            <consortium name="DOE Joint Genome Institute"/>
            <consortium name="Mycorrhizal Genomics Consortium"/>
            <person name="Kohler A."/>
            <person name="Kuo A."/>
            <person name="Nagy L.G."/>
            <person name="Floudas D."/>
            <person name="Copeland A."/>
            <person name="Barry K.W."/>
            <person name="Cichocki N."/>
            <person name="Veneault-Fourrey C."/>
            <person name="LaButti K."/>
            <person name="Lindquist E.A."/>
            <person name="Lipzen A."/>
            <person name="Lundell T."/>
            <person name="Morin E."/>
            <person name="Murat C."/>
            <person name="Riley R."/>
            <person name="Ohm R."/>
            <person name="Sun H."/>
            <person name="Tunlid A."/>
            <person name="Henrissat B."/>
            <person name="Grigoriev I.V."/>
            <person name="Hibbett D.S."/>
            <person name="Martin F."/>
        </authorList>
    </citation>
    <scope>NUCLEOTIDE SEQUENCE [LARGE SCALE GENOMIC DNA]</scope>
    <source>
        <strain evidence="2 3">SS14</strain>
    </source>
</reference>
<protein>
    <submittedName>
        <fullName evidence="2">Uncharacterized protein</fullName>
    </submittedName>
</protein>
<sequence length="257" mass="29014">MLDGKGTNCGDLLLSTPCDFCSSTDSFTQALQSLTKKPVKTPSFRTDNQLEKNPPRTTTISPTRFPASDAPSAAIIRDASIYTKARSSINSKARILDLAVIEIGSDCPVCWILHGISKPRHPHLHDFFRVCFEITYIDQASLWIEAKRSIKSVKQHGKHCWSCGLPLGERRPQNHGELSGKDHCVMQDWVILFVWAVMLRPKLWEEAKKEFPDLPELDDGHEAIGLWCIHLRGVDYVYNGLRLAIWVCSRVFDGKIN</sequence>
<evidence type="ECO:0000256" key="1">
    <source>
        <dbReference type="SAM" id="MobiDB-lite"/>
    </source>
</evidence>
<evidence type="ECO:0000313" key="3">
    <source>
        <dbReference type="Proteomes" id="UP000054279"/>
    </source>
</evidence>
<name>A0A0C9W656_SPHS4</name>
<dbReference type="AlphaFoldDB" id="A0A0C9W656"/>